<evidence type="ECO:0000313" key="4">
    <source>
        <dbReference type="Proteomes" id="UP000567179"/>
    </source>
</evidence>
<feature type="chain" id="PRO_5034286265" description="Copper transporter" evidence="2">
    <location>
        <begin position="21"/>
        <end position="249"/>
    </location>
</feature>
<feature type="signal peptide" evidence="2">
    <location>
        <begin position="1"/>
        <end position="20"/>
    </location>
</feature>
<protein>
    <recommendedName>
        <fullName evidence="5">Copper transporter</fullName>
    </recommendedName>
</protein>
<accession>A0A8H5F9L2</accession>
<feature type="transmembrane region" description="Helical" evidence="1">
    <location>
        <begin position="169"/>
        <end position="193"/>
    </location>
</feature>
<name>A0A8H5F9L2_9AGAR</name>
<evidence type="ECO:0000256" key="2">
    <source>
        <dbReference type="SAM" id="SignalP"/>
    </source>
</evidence>
<keyword evidence="1" id="KW-0472">Membrane</keyword>
<proteinExistence type="predicted"/>
<dbReference type="Proteomes" id="UP000567179">
    <property type="component" value="Unassembled WGS sequence"/>
</dbReference>
<keyword evidence="4" id="KW-1185">Reference proteome</keyword>
<evidence type="ECO:0000313" key="3">
    <source>
        <dbReference type="EMBL" id="KAF5328784.1"/>
    </source>
</evidence>
<comment type="caution">
    <text evidence="3">The sequence shown here is derived from an EMBL/GenBank/DDBJ whole genome shotgun (WGS) entry which is preliminary data.</text>
</comment>
<sequence>MKLSALGALVLGAGIVQVAAVPIRVILVSTSIQEGGAPLDHVRFGHAVPYLKPDVAQMMAPGEGGRHHVHRPCKGRMGAVRQKSIEISNQFRKALGWPLIEPHHHMHHPHHAQPMKTTIEGWHPHPDRRPRPSRPYFQLVSGQGNFRGDGFTSRLMYSLANLGRWEGRAVAFVLGCGIGVLLRMFYVLFIVAYRAVRGPREDEHEYSHVIMFEAADVADAPPSYASPADEKLALDSHNKIVDSVKPCHR</sequence>
<organism evidence="3 4">
    <name type="scientific">Psilocybe cf. subviscida</name>
    <dbReference type="NCBI Taxonomy" id="2480587"/>
    <lineage>
        <taxon>Eukaryota</taxon>
        <taxon>Fungi</taxon>
        <taxon>Dikarya</taxon>
        <taxon>Basidiomycota</taxon>
        <taxon>Agaricomycotina</taxon>
        <taxon>Agaricomycetes</taxon>
        <taxon>Agaricomycetidae</taxon>
        <taxon>Agaricales</taxon>
        <taxon>Agaricineae</taxon>
        <taxon>Strophariaceae</taxon>
        <taxon>Psilocybe</taxon>
    </lineage>
</organism>
<evidence type="ECO:0000256" key="1">
    <source>
        <dbReference type="SAM" id="Phobius"/>
    </source>
</evidence>
<dbReference type="OrthoDB" id="3233375at2759"/>
<dbReference type="AlphaFoldDB" id="A0A8H5F9L2"/>
<reference evidence="3 4" key="1">
    <citation type="journal article" date="2020" name="ISME J.">
        <title>Uncovering the hidden diversity of litter-decomposition mechanisms in mushroom-forming fungi.</title>
        <authorList>
            <person name="Floudas D."/>
            <person name="Bentzer J."/>
            <person name="Ahren D."/>
            <person name="Johansson T."/>
            <person name="Persson P."/>
            <person name="Tunlid A."/>
        </authorList>
    </citation>
    <scope>NUCLEOTIDE SEQUENCE [LARGE SCALE GENOMIC DNA]</scope>
    <source>
        <strain evidence="3 4">CBS 101986</strain>
    </source>
</reference>
<dbReference type="EMBL" id="JAACJJ010000003">
    <property type="protein sequence ID" value="KAF5328784.1"/>
    <property type="molecule type" value="Genomic_DNA"/>
</dbReference>
<evidence type="ECO:0008006" key="5">
    <source>
        <dbReference type="Google" id="ProtNLM"/>
    </source>
</evidence>
<keyword evidence="1" id="KW-0812">Transmembrane</keyword>
<keyword evidence="2" id="KW-0732">Signal</keyword>
<keyword evidence="1" id="KW-1133">Transmembrane helix</keyword>
<gene>
    <name evidence="3" type="ORF">D9619_011543</name>
</gene>